<sequence>MGDEQKQPNPHQAEKSQVAQQVGVIDAASTISNIFGGGNVRCFGTTDFENHRLNDMIDMVETASPEHLENAGTALWEARDAISDAAEELRGHIDNVDWEGDSGQAFRDWGSDLVTYAVNLASFAEVAGTQISAAATGLASVRIAMPPRDTRFNTSQTPSDIPLPARVSGNGEYTEAVKVEKDRQEAINQMNRLSSFYTVSEGVLAAQEPPTFLQAMPDVGVPRPKPSISDPYLPIEKRDDQSLGGVQEPAATRHHASSVVTHHPSSVDTTQTVRHPDDSRVHPDVNVGTKIDGVGTLPSQEITKPATNLPPTMPASGGGNGGMIPPLVSGAVPPAFGTSTGRTSGFGGATGSRSPISAQGRAVSPGGTTGGRGNTGPMGRAAATGQSGIRSGETAAGRSPLGRAVSGGTPRPVGGPAGGRAGGPTSTGAARGNGVVGGKPTTGAAPGANGPRVPRGTVVGAEGNSNSRTPTGKIGQRGVIGAPKSAPGARPGQSGRPAVGNPDGVVGTPQSRPSTVRGAGGTGGAPGVPRGSAGSRHSRNREDREGEREQDAQRRNTPPVTD</sequence>
<feature type="compositionally biased region" description="Gly residues" evidence="1">
    <location>
        <begin position="367"/>
        <end position="376"/>
    </location>
</feature>
<feature type="compositionally biased region" description="Polar residues" evidence="1">
    <location>
        <begin position="297"/>
        <end position="309"/>
    </location>
</feature>
<protein>
    <submittedName>
        <fullName evidence="2">Uncharacterized protein</fullName>
    </submittedName>
</protein>
<dbReference type="Proteomes" id="UP001187346">
    <property type="component" value="Unassembled WGS sequence"/>
</dbReference>
<feature type="region of interest" description="Disordered" evidence="1">
    <location>
        <begin position="331"/>
        <end position="562"/>
    </location>
</feature>
<evidence type="ECO:0000313" key="2">
    <source>
        <dbReference type="EMBL" id="MDV7219501.1"/>
    </source>
</evidence>
<feature type="compositionally biased region" description="Low complexity" evidence="1">
    <location>
        <begin position="423"/>
        <end position="451"/>
    </location>
</feature>
<organism evidence="2 3">
    <name type="scientific">Streptomyces prunicolor</name>
    <dbReference type="NCBI Taxonomy" id="67348"/>
    <lineage>
        <taxon>Bacteria</taxon>
        <taxon>Bacillati</taxon>
        <taxon>Actinomycetota</taxon>
        <taxon>Actinomycetes</taxon>
        <taxon>Kitasatosporales</taxon>
        <taxon>Streptomycetaceae</taxon>
        <taxon>Streptomyces</taxon>
    </lineage>
</organism>
<feature type="compositionally biased region" description="Basic and acidic residues" evidence="1">
    <location>
        <begin position="274"/>
        <end position="283"/>
    </location>
</feature>
<feature type="compositionally biased region" description="Basic and acidic residues" evidence="1">
    <location>
        <begin position="540"/>
        <end position="554"/>
    </location>
</feature>
<proteinExistence type="predicted"/>
<gene>
    <name evidence="2" type="ORF">R5A26_26535</name>
</gene>
<accession>A0ABU4FHQ3</accession>
<feature type="region of interest" description="Disordered" evidence="1">
    <location>
        <begin position="215"/>
        <end position="309"/>
    </location>
</feature>
<evidence type="ECO:0000256" key="1">
    <source>
        <dbReference type="SAM" id="MobiDB-lite"/>
    </source>
</evidence>
<dbReference type="EMBL" id="JAWMAJ010000096">
    <property type="protein sequence ID" value="MDV7219501.1"/>
    <property type="molecule type" value="Genomic_DNA"/>
</dbReference>
<reference evidence="2 3" key="1">
    <citation type="submission" date="2023-10" db="EMBL/GenBank/DDBJ databases">
        <title>Characterization of rhizosphere-enriched actinobacteria from wheat plants lab-grown on chernevaya soil.</title>
        <authorList>
            <person name="Tikhonova E.N."/>
            <person name="Konopkin A."/>
            <person name="Kravchenko I.K."/>
        </authorList>
    </citation>
    <scope>NUCLEOTIDE SEQUENCE [LARGE SCALE GENOMIC DNA]</scope>
    <source>
        <strain evidence="2 3">RR29</strain>
    </source>
</reference>
<keyword evidence="3" id="KW-1185">Reference proteome</keyword>
<name>A0ABU4FHQ3_9ACTN</name>
<dbReference type="RefSeq" id="WP_317773408.1">
    <property type="nucleotide sequence ID" value="NZ_JAWMAJ010000096.1"/>
</dbReference>
<evidence type="ECO:0000313" key="3">
    <source>
        <dbReference type="Proteomes" id="UP001187346"/>
    </source>
</evidence>
<dbReference type="Gene3D" id="1.20.1260.20">
    <property type="entry name" value="PPE superfamily"/>
    <property type="match status" value="1"/>
</dbReference>
<feature type="compositionally biased region" description="Polar residues" evidence="1">
    <location>
        <begin position="258"/>
        <end position="273"/>
    </location>
</feature>
<dbReference type="InterPro" id="IPR038332">
    <property type="entry name" value="PPE_sf"/>
</dbReference>
<comment type="caution">
    <text evidence="2">The sequence shown here is derived from an EMBL/GenBank/DDBJ whole genome shotgun (WGS) entry which is preliminary data.</text>
</comment>